<dbReference type="EC" id="2.3.2.27" evidence="9"/>
<feature type="domain" description="RING-type" evidence="12">
    <location>
        <begin position="879"/>
        <end position="918"/>
    </location>
</feature>
<evidence type="ECO:0000313" key="14">
    <source>
        <dbReference type="Proteomes" id="UP001583280"/>
    </source>
</evidence>
<evidence type="ECO:0000313" key="13">
    <source>
        <dbReference type="EMBL" id="KAL1887142.1"/>
    </source>
</evidence>
<comment type="subcellular location">
    <subcellularLocation>
        <location evidence="8">Endomembrane system</location>
        <topology evidence="8">Peripheral membrane protein</topology>
        <orientation evidence="8">Cytoplasmic side</orientation>
    </subcellularLocation>
    <subcellularLocation>
        <location evidence="9">Vacuole membrane</location>
        <topology evidence="9">Peripheral membrane protein</topology>
        <orientation evidence="9">Cytoplasmic side</orientation>
    </subcellularLocation>
</comment>
<keyword evidence="2 9" id="KW-0813">Transport</keyword>
<dbReference type="SUPFAM" id="SSF48371">
    <property type="entry name" value="ARM repeat"/>
    <property type="match status" value="1"/>
</dbReference>
<dbReference type="InterPro" id="IPR016528">
    <property type="entry name" value="VPS11"/>
</dbReference>
<sequence length="972" mass="108994">MALSWKSFDFFDIASVKLLDEETRIFFQSNEISCLCTGSDNLFLGSFDGYVRIVNSKWKIVRSFLAHDVGTITHMRQIDGTSLLVTISEDLSNAPVLKVWALDKPVKKTNIPTCLTTLSINNNKKQFPISAFAAHEGLRQIAVGFANGSVIVIRGDLINDLGAKQRIVHESDEPITGVELSADAPDTNLFISTTSRILRISISKKGQNLPAKTVEDVGCGVGCMSRDKKTGDVIVAREDALYYYTIDGRGPPCAYESAKSMISSYRDYVALICPPTTETSQAQSEPMKRFGGASDMLNVSTFYLLEPSLRVIAHTESVVSPVKHIFELWDDLYTLAQDGKITRYHEKNLQSKLDMLYQRNLYPLAIELAQKSGLEPEQQNQIFRKFGDFLYQKADYDGAMMQYIRAIGTTEPSQVIRKFLDTQRIHNLISYLEQLHEHRKATADHTTLLLNCYAKLKDIDKLEKFIKSPGDLKFDLDTAISMCRQGGYFEQAAYLAEQHGETEMVVDILVEDSKKYKDALDFICHQHPDTAFPCLMKYARVLIENCPKETTKVFVDYYTGRYRPKIDTAPMESEIRAGSGIAATAVQNLTNFIALPYLNNSAIASPGTPGRNEVKNTVILADEDDIPAPKYMAPPPRTAFSSFIDHPDEFIQFLESCLEEPDAKESDKTDLYTTLFEMYLRKSVESKGERQEEWESKAKKLIERDSTPMESSNVLLLSDLSDFKDGTTLVKEQSGLLFDIFRSYTSAKDTRGAMKALRKYGNKEPQLYPAALTYLTSHPSVLEEAGVSELANVLNKIDKDRLMAPLQVIQTLVGQAQKSGGVATMGMIKPYLSETIERERREIGVNRRRITAFRAETEQKRAELVEISTRPTVFQATRCSDCGGGLELPVVHFLCKHSFHQRCLRGGGAEPDAECPLCAGENATIRALRRAQEDNASKHELFKTELERSEDRFGTIADWYGRGVMSHAADGE</sequence>
<dbReference type="SUPFAM" id="SSF50978">
    <property type="entry name" value="WD40 repeat-like"/>
    <property type="match status" value="1"/>
</dbReference>
<dbReference type="Gene3D" id="3.30.40.10">
    <property type="entry name" value="Zinc/RING finger domain, C3HC4 (zinc finger)"/>
    <property type="match status" value="1"/>
</dbReference>
<name>A0ABR3YH17_9PEZI</name>
<keyword evidence="6 9" id="KW-0653">Protein transport</keyword>
<dbReference type="Gene3D" id="2.130.10.10">
    <property type="entry name" value="YVTN repeat-like/Quinoprotein amine dehydrogenase"/>
    <property type="match status" value="1"/>
</dbReference>
<organism evidence="13 14">
    <name type="scientific">Ceratocystis pirilliformis</name>
    <dbReference type="NCBI Taxonomy" id="259994"/>
    <lineage>
        <taxon>Eukaryota</taxon>
        <taxon>Fungi</taxon>
        <taxon>Dikarya</taxon>
        <taxon>Ascomycota</taxon>
        <taxon>Pezizomycotina</taxon>
        <taxon>Sordariomycetes</taxon>
        <taxon>Hypocreomycetidae</taxon>
        <taxon>Microascales</taxon>
        <taxon>Ceratocystidaceae</taxon>
        <taxon>Ceratocystis</taxon>
    </lineage>
</organism>
<dbReference type="InterPro" id="IPR016024">
    <property type="entry name" value="ARM-type_fold"/>
</dbReference>
<keyword evidence="14" id="KW-1185">Reference proteome</keyword>
<feature type="repeat" description="CHCR" evidence="11">
    <location>
        <begin position="403"/>
        <end position="551"/>
    </location>
</feature>
<dbReference type="SUPFAM" id="SSF57850">
    <property type="entry name" value="RING/U-box"/>
    <property type="match status" value="1"/>
</dbReference>
<gene>
    <name evidence="13" type="primary">VPS11_2</name>
    <name evidence="13" type="ORF">Cpir12675_006682</name>
</gene>
<evidence type="ECO:0000259" key="12">
    <source>
        <dbReference type="PROSITE" id="PS50089"/>
    </source>
</evidence>
<dbReference type="EMBL" id="JAWDJO010000349">
    <property type="protein sequence ID" value="KAL1887142.1"/>
    <property type="molecule type" value="Genomic_DNA"/>
</dbReference>
<comment type="catalytic activity">
    <reaction evidence="9">
        <text>S-ubiquitinyl-[E2 ubiquitin-conjugating enzyme]-L-cysteine + [acceptor protein]-L-lysine = [E2 ubiquitin-conjugating enzyme]-L-cysteine + N(6)-ubiquitinyl-[acceptor protein]-L-lysine.</text>
        <dbReference type="EC" id="2.3.2.27"/>
    </reaction>
</comment>
<dbReference type="PANTHER" id="PTHR23323">
    <property type="entry name" value="VACUOLAR PROTEIN SORTING-ASSOCIATED PROTEIN"/>
    <property type="match status" value="1"/>
</dbReference>
<dbReference type="InterPro" id="IPR036322">
    <property type="entry name" value="WD40_repeat_dom_sf"/>
</dbReference>
<dbReference type="InterPro" id="IPR015943">
    <property type="entry name" value="WD40/YVTN_repeat-like_dom_sf"/>
</dbReference>
<reference evidence="13 14" key="1">
    <citation type="journal article" date="2024" name="IMA Fungus">
        <title>IMA Genome - F19 : A genome assembly and annotation guide to empower mycologists, including annotated draft genome sequences of Ceratocystis pirilliformis, Diaporthe australafricana, Fusarium ophioides, Paecilomyces lecythidis, and Sporothrix stenoceras.</title>
        <authorList>
            <person name="Aylward J."/>
            <person name="Wilson A.M."/>
            <person name="Visagie C.M."/>
            <person name="Spraker J."/>
            <person name="Barnes I."/>
            <person name="Buitendag C."/>
            <person name="Ceriani C."/>
            <person name="Del Mar Angel L."/>
            <person name="du Plessis D."/>
            <person name="Fuchs T."/>
            <person name="Gasser K."/>
            <person name="Kramer D."/>
            <person name="Li W."/>
            <person name="Munsamy K."/>
            <person name="Piso A."/>
            <person name="Price J.L."/>
            <person name="Sonnekus B."/>
            <person name="Thomas C."/>
            <person name="van der Nest A."/>
            <person name="van Dijk A."/>
            <person name="van Heerden A."/>
            <person name="van Vuuren N."/>
            <person name="Yilmaz N."/>
            <person name="Duong T.A."/>
            <person name="van der Merwe N.A."/>
            <person name="Wingfield M.J."/>
            <person name="Wingfield B.D."/>
        </authorList>
    </citation>
    <scope>NUCLEOTIDE SEQUENCE [LARGE SCALE GENOMIC DNA]</scope>
    <source>
        <strain evidence="13 14">CMW 12675</strain>
    </source>
</reference>
<evidence type="ECO:0000256" key="4">
    <source>
        <dbReference type="ARBA" id="ARBA00022771"/>
    </source>
</evidence>
<dbReference type="Gene3D" id="1.25.40.10">
    <property type="entry name" value="Tetratricopeptide repeat domain"/>
    <property type="match status" value="1"/>
</dbReference>
<keyword evidence="5" id="KW-0862">Zinc</keyword>
<dbReference type="PIRSF" id="PIRSF007860">
    <property type="entry name" value="VPS11"/>
    <property type="match status" value="1"/>
</dbReference>
<evidence type="ECO:0000256" key="3">
    <source>
        <dbReference type="ARBA" id="ARBA00022723"/>
    </source>
</evidence>
<dbReference type="Pfam" id="PF23356">
    <property type="entry name" value="TPR_PEP5_VPS11"/>
    <property type="match status" value="2"/>
</dbReference>
<proteinExistence type="inferred from homology"/>
<protein>
    <recommendedName>
        <fullName evidence="9">E3 ubiquitin-protein ligase PEP5</fullName>
        <ecNumber evidence="9">2.3.2.27</ecNumber>
    </recommendedName>
</protein>
<dbReference type="PROSITE" id="PS50236">
    <property type="entry name" value="CHCR"/>
    <property type="match status" value="1"/>
</dbReference>
<dbReference type="CDD" id="cd16688">
    <property type="entry name" value="RING-H2_Vps11"/>
    <property type="match status" value="1"/>
</dbReference>
<dbReference type="Pfam" id="PF12451">
    <property type="entry name" value="VPS11_C"/>
    <property type="match status" value="1"/>
</dbReference>
<dbReference type="Pfam" id="PF17122">
    <property type="entry name" value="zf-C3H2C3"/>
    <property type="match status" value="1"/>
</dbReference>
<keyword evidence="3" id="KW-0479">Metal-binding</keyword>
<dbReference type="InterPro" id="IPR013083">
    <property type="entry name" value="Znf_RING/FYVE/PHD"/>
</dbReference>
<dbReference type="PANTHER" id="PTHR23323:SF24">
    <property type="entry name" value="VACUOLAR PROTEIN SORTING-ASSOCIATED PROTEIN 11 HOMOLOG"/>
    <property type="match status" value="1"/>
</dbReference>
<evidence type="ECO:0000256" key="1">
    <source>
        <dbReference type="ARBA" id="ARBA00007070"/>
    </source>
</evidence>
<dbReference type="PROSITE" id="PS50089">
    <property type="entry name" value="ZF_RING_2"/>
    <property type="match status" value="1"/>
</dbReference>
<comment type="similarity">
    <text evidence="1 9">Belongs to the VPS11 family.</text>
</comment>
<accession>A0ABR3YH17</accession>
<evidence type="ECO:0000256" key="6">
    <source>
        <dbReference type="ARBA" id="ARBA00022927"/>
    </source>
</evidence>
<keyword evidence="9" id="KW-0833">Ubl conjugation pathway</keyword>
<evidence type="ECO:0000256" key="11">
    <source>
        <dbReference type="PROSITE-ProRule" id="PRU01006"/>
    </source>
</evidence>
<evidence type="ECO:0000256" key="9">
    <source>
        <dbReference type="PIRNR" id="PIRNR007860"/>
    </source>
</evidence>
<dbReference type="InterPro" id="IPR011990">
    <property type="entry name" value="TPR-like_helical_dom_sf"/>
</dbReference>
<keyword evidence="9" id="KW-0926">Vacuole</keyword>
<dbReference type="InterPro" id="IPR024763">
    <property type="entry name" value="VPS11_C"/>
</dbReference>
<dbReference type="InterPro" id="IPR057307">
    <property type="entry name" value="PEP5_VPS11_N"/>
</dbReference>
<evidence type="ECO:0000256" key="7">
    <source>
        <dbReference type="ARBA" id="ARBA00023136"/>
    </source>
</evidence>
<evidence type="ECO:0000256" key="10">
    <source>
        <dbReference type="PROSITE-ProRule" id="PRU00175"/>
    </source>
</evidence>
<dbReference type="InterPro" id="IPR001841">
    <property type="entry name" value="Znf_RING"/>
</dbReference>
<keyword evidence="4 10" id="KW-0863">Zinc-finger</keyword>
<comment type="subunit">
    <text evidence="9">Component of the homotypic vacuole fusion and vacuole protein sorting (HOPS) complex. Component of the class C core vacuole/endosome tethering (CORVET) complex.</text>
</comment>
<evidence type="ECO:0000256" key="5">
    <source>
        <dbReference type="ARBA" id="ARBA00022833"/>
    </source>
</evidence>
<evidence type="ECO:0000256" key="2">
    <source>
        <dbReference type="ARBA" id="ARBA00022448"/>
    </source>
</evidence>
<dbReference type="InterPro" id="IPR000547">
    <property type="entry name" value="Clathrin_H-chain/VPS_repeat"/>
</dbReference>
<evidence type="ECO:0000256" key="8">
    <source>
        <dbReference type="ARBA" id="ARBA00029433"/>
    </source>
</evidence>
<dbReference type="InterPro" id="IPR057308">
    <property type="entry name" value="CHCR_PEP5_VPS11"/>
</dbReference>
<keyword evidence="7 9" id="KW-0472">Membrane</keyword>
<keyword evidence="9" id="KW-0808">Transferase</keyword>
<comment type="caution">
    <text evidence="13">The sequence shown here is derived from an EMBL/GenBank/DDBJ whole genome shotgun (WGS) entry which is preliminary data.</text>
</comment>
<dbReference type="Pfam" id="PF23341">
    <property type="entry name" value="PEP5_VPS11_N"/>
    <property type="match status" value="1"/>
</dbReference>
<dbReference type="Proteomes" id="UP001583280">
    <property type="component" value="Unassembled WGS sequence"/>
</dbReference>